<feature type="active site" description="Proton donor/acceptor" evidence="4">
    <location>
        <position position="144"/>
    </location>
</feature>
<dbReference type="PANTHER" id="PTHR12128">
    <property type="entry name" value="DIHYDRODIPICOLINATE SYNTHASE"/>
    <property type="match status" value="1"/>
</dbReference>
<protein>
    <recommendedName>
        <fullName evidence="7">Dihydrodipicolinate synthase family protein</fullName>
    </recommendedName>
</protein>
<dbReference type="OrthoDB" id="9782828at2"/>
<keyword evidence="2 3" id="KW-0456">Lyase</keyword>
<dbReference type="Pfam" id="PF00701">
    <property type="entry name" value="DHDPS"/>
    <property type="match status" value="1"/>
</dbReference>
<name>A0A3G1KUQ8_FORW1</name>
<dbReference type="PIRSF" id="PIRSF001365">
    <property type="entry name" value="DHDPS"/>
    <property type="match status" value="1"/>
</dbReference>
<evidence type="ECO:0000256" key="3">
    <source>
        <dbReference type="PIRNR" id="PIRNR001365"/>
    </source>
</evidence>
<dbReference type="SMART" id="SM01130">
    <property type="entry name" value="DHDPS"/>
    <property type="match status" value="1"/>
</dbReference>
<sequence length="305" mass="33998">MTLTLEERKKRLFGNHALTVTPFKECGELDEESTRKLIDYIIEQGVHGILTLGSSGEVFALTVDERKKYVEIAVDQAKGRVPVGVGVNHSSSDEAVLLAKHAASVGADYIFTCPPYYHPHREEGVYRHVKHIADAVKDLPLMVYDGGAGIEISLPLLKRMADTIPNLTCAKLFLPYPQKIALYNGATEGKVQAWAGHDQMNFQMLLYGAQGMTTIASCVLPKEQSDMFNLIQNGQLDEARDIYYKKVCPLSSIAFCNVLQYIQCYKYALRKMDIIASDKCKVVMEPLDNCRKAEMDAVLKFIGVI</sequence>
<dbReference type="InterPro" id="IPR002220">
    <property type="entry name" value="DapA-like"/>
</dbReference>
<dbReference type="EMBL" id="CP017634">
    <property type="protein sequence ID" value="ATW26176.1"/>
    <property type="molecule type" value="Genomic_DNA"/>
</dbReference>
<feature type="active site" description="Schiff-base intermediate with substrate" evidence="4">
    <location>
        <position position="171"/>
    </location>
</feature>
<reference evidence="5 6" key="1">
    <citation type="submission" date="2016-10" db="EMBL/GenBank/DDBJ databases">
        <title>Complete Genome Sequence of Peptococcaceae strain DCMF.</title>
        <authorList>
            <person name="Edwards R.J."/>
            <person name="Holland S.I."/>
            <person name="Deshpande N.P."/>
            <person name="Wong Y.K."/>
            <person name="Ertan H."/>
            <person name="Manefield M."/>
            <person name="Russell T.L."/>
            <person name="Lee M.J."/>
        </authorList>
    </citation>
    <scope>NUCLEOTIDE SEQUENCE [LARGE SCALE GENOMIC DNA]</scope>
    <source>
        <strain evidence="5 6">DCMF</strain>
    </source>
</reference>
<dbReference type="SUPFAM" id="SSF51569">
    <property type="entry name" value="Aldolase"/>
    <property type="match status" value="1"/>
</dbReference>
<dbReference type="InterPro" id="IPR013785">
    <property type="entry name" value="Aldolase_TIM"/>
</dbReference>
<proteinExistence type="inferred from homology"/>
<dbReference type="GO" id="GO:0005829">
    <property type="term" value="C:cytosol"/>
    <property type="evidence" value="ECO:0007669"/>
    <property type="project" value="TreeGrafter"/>
</dbReference>
<dbReference type="PRINTS" id="PR00146">
    <property type="entry name" value="DHPICSNTHASE"/>
</dbReference>
<accession>A0A3G1KUQ8</accession>
<evidence type="ECO:0000256" key="1">
    <source>
        <dbReference type="ARBA" id="ARBA00007592"/>
    </source>
</evidence>
<dbReference type="Proteomes" id="UP000323521">
    <property type="component" value="Chromosome"/>
</dbReference>
<dbReference type="RefSeq" id="WP_148135456.1">
    <property type="nucleotide sequence ID" value="NZ_CP017634.1"/>
</dbReference>
<dbReference type="CDD" id="cd00408">
    <property type="entry name" value="DHDPS-like"/>
    <property type="match status" value="1"/>
</dbReference>
<dbReference type="GO" id="GO:0008840">
    <property type="term" value="F:4-hydroxy-tetrahydrodipicolinate synthase activity"/>
    <property type="evidence" value="ECO:0007669"/>
    <property type="project" value="TreeGrafter"/>
</dbReference>
<comment type="similarity">
    <text evidence="1 3">Belongs to the DapA family.</text>
</comment>
<dbReference type="KEGG" id="fwa:DCMF_16620"/>
<organism evidence="5 6">
    <name type="scientific">Formimonas warabiya</name>
    <dbReference type="NCBI Taxonomy" id="1761012"/>
    <lineage>
        <taxon>Bacteria</taxon>
        <taxon>Bacillati</taxon>
        <taxon>Bacillota</taxon>
        <taxon>Clostridia</taxon>
        <taxon>Eubacteriales</taxon>
        <taxon>Peptococcaceae</taxon>
        <taxon>Candidatus Formimonas</taxon>
    </lineage>
</organism>
<gene>
    <name evidence="5" type="ORF">DCMF_16620</name>
</gene>
<dbReference type="AlphaFoldDB" id="A0A3G1KUQ8"/>
<keyword evidence="6" id="KW-1185">Reference proteome</keyword>
<evidence type="ECO:0000256" key="2">
    <source>
        <dbReference type="ARBA" id="ARBA00023239"/>
    </source>
</evidence>
<evidence type="ECO:0000256" key="4">
    <source>
        <dbReference type="PIRSR" id="PIRSR001365-1"/>
    </source>
</evidence>
<evidence type="ECO:0008006" key="7">
    <source>
        <dbReference type="Google" id="ProtNLM"/>
    </source>
</evidence>
<evidence type="ECO:0000313" key="6">
    <source>
        <dbReference type="Proteomes" id="UP000323521"/>
    </source>
</evidence>
<dbReference type="PANTHER" id="PTHR12128:SF66">
    <property type="entry name" value="4-HYDROXY-2-OXOGLUTARATE ALDOLASE, MITOCHONDRIAL"/>
    <property type="match status" value="1"/>
</dbReference>
<dbReference type="Gene3D" id="3.20.20.70">
    <property type="entry name" value="Aldolase class I"/>
    <property type="match status" value="1"/>
</dbReference>
<evidence type="ECO:0000313" key="5">
    <source>
        <dbReference type="EMBL" id="ATW26176.1"/>
    </source>
</evidence>